<organism evidence="1 2">
    <name type="scientific">Vitis vinifera</name>
    <name type="common">Grape</name>
    <dbReference type="NCBI Taxonomy" id="29760"/>
    <lineage>
        <taxon>Eukaryota</taxon>
        <taxon>Viridiplantae</taxon>
        <taxon>Streptophyta</taxon>
        <taxon>Embryophyta</taxon>
        <taxon>Tracheophyta</taxon>
        <taxon>Spermatophyta</taxon>
        <taxon>Magnoliopsida</taxon>
        <taxon>eudicotyledons</taxon>
        <taxon>Gunneridae</taxon>
        <taxon>Pentapetalae</taxon>
        <taxon>rosids</taxon>
        <taxon>Vitales</taxon>
        <taxon>Vitaceae</taxon>
        <taxon>Viteae</taxon>
        <taxon>Vitis</taxon>
    </lineage>
</organism>
<dbReference type="AlphaFoldDB" id="A0A438DM48"/>
<protein>
    <submittedName>
        <fullName evidence="1">Myosin-3</fullName>
    </submittedName>
</protein>
<comment type="caution">
    <text evidence="1">The sequence shown here is derived from an EMBL/GenBank/DDBJ whole genome shotgun (WGS) entry which is preliminary data.</text>
</comment>
<dbReference type="Proteomes" id="UP000288805">
    <property type="component" value="Unassembled WGS sequence"/>
</dbReference>
<accession>A0A438DM48</accession>
<reference evidence="1 2" key="1">
    <citation type="journal article" date="2018" name="PLoS Genet.">
        <title>Population sequencing reveals clonal diversity and ancestral inbreeding in the grapevine cultivar Chardonnay.</title>
        <authorList>
            <person name="Roach M.J."/>
            <person name="Johnson D.L."/>
            <person name="Bohlmann J."/>
            <person name="van Vuuren H.J."/>
            <person name="Jones S.J."/>
            <person name="Pretorius I.S."/>
            <person name="Schmidt S.A."/>
            <person name="Borneman A.R."/>
        </authorList>
    </citation>
    <scope>NUCLEOTIDE SEQUENCE [LARGE SCALE GENOMIC DNA]</scope>
    <source>
        <strain evidence="2">cv. Chardonnay</strain>
        <tissue evidence="1">Leaf</tissue>
    </source>
</reference>
<dbReference type="EMBL" id="QGNW01001571">
    <property type="protein sequence ID" value="RVW36514.1"/>
    <property type="molecule type" value="Genomic_DNA"/>
</dbReference>
<gene>
    <name evidence="1" type="primary">VIII-A_1</name>
    <name evidence="1" type="ORF">CK203_074798</name>
</gene>
<evidence type="ECO:0000313" key="1">
    <source>
        <dbReference type="EMBL" id="RVW36514.1"/>
    </source>
</evidence>
<name>A0A438DM48_VITVI</name>
<sequence>MIDELEDMRKQVLQGIIVVQKRFRGRQARRYFYELKGGVTTLQSFGHGENARRGNDVLVKTWRADIPTQKHMKQQVAPQAPDEGAIIHLQSGKNCVACLN</sequence>
<evidence type="ECO:0000313" key="2">
    <source>
        <dbReference type="Proteomes" id="UP000288805"/>
    </source>
</evidence>
<dbReference type="PROSITE" id="PS50096">
    <property type="entry name" value="IQ"/>
    <property type="match status" value="1"/>
</dbReference>
<proteinExistence type="predicted"/>